<accession>A0A427XVU2</accession>
<evidence type="ECO:0000256" key="4">
    <source>
        <dbReference type="ARBA" id="ARBA00023136"/>
    </source>
</evidence>
<dbReference type="EMBL" id="RSCD01000026">
    <property type="protein sequence ID" value="RSH82927.1"/>
    <property type="molecule type" value="Genomic_DNA"/>
</dbReference>
<feature type="transmembrane region" description="Helical" evidence="6">
    <location>
        <begin position="91"/>
        <end position="110"/>
    </location>
</feature>
<evidence type="ECO:0000256" key="1">
    <source>
        <dbReference type="ARBA" id="ARBA00004370"/>
    </source>
</evidence>
<dbReference type="Proteomes" id="UP000279259">
    <property type="component" value="Unassembled WGS sequence"/>
</dbReference>
<evidence type="ECO:0008006" key="9">
    <source>
        <dbReference type="Google" id="ProtNLM"/>
    </source>
</evidence>
<feature type="transmembrane region" description="Helical" evidence="6">
    <location>
        <begin position="50"/>
        <end position="70"/>
    </location>
</feature>
<dbReference type="Pfam" id="PF00083">
    <property type="entry name" value="Sugar_tr"/>
    <property type="match status" value="1"/>
</dbReference>
<reference evidence="7 8" key="1">
    <citation type="submission" date="2018-11" db="EMBL/GenBank/DDBJ databases">
        <title>Genome sequence of Saitozyma podzolica DSM 27192.</title>
        <authorList>
            <person name="Aliyu H."/>
            <person name="Gorte O."/>
            <person name="Ochsenreither K."/>
        </authorList>
    </citation>
    <scope>NUCLEOTIDE SEQUENCE [LARGE SCALE GENOMIC DNA]</scope>
    <source>
        <strain evidence="7 8">DSM 27192</strain>
    </source>
</reference>
<sequence length="193" mass="20900">MSQTMKMRYRFGLCAIVSIWGQLPGNGLITYFLLVLLLQAGIIDPNRQRVLNFVNSITSFVGALSGTAIVDKVGRRKLFLTAEICCNAMRASAGISFIFLFMVLFGFGITPPTVGGATACALIAANIPLSQLLGGSTYDLDDEPSPTTTDMFKPNHPSFRSLPKSAVRPTHTTDLSAPARGERCPRRSPQCTR</sequence>
<comment type="subcellular location">
    <subcellularLocation>
        <location evidence="1">Membrane</location>
    </subcellularLocation>
</comment>
<protein>
    <recommendedName>
        <fullName evidence="9">Major facilitator superfamily (MFS) profile domain-containing protein</fullName>
    </recommendedName>
</protein>
<evidence type="ECO:0000256" key="2">
    <source>
        <dbReference type="ARBA" id="ARBA00022692"/>
    </source>
</evidence>
<evidence type="ECO:0000256" key="3">
    <source>
        <dbReference type="ARBA" id="ARBA00022989"/>
    </source>
</evidence>
<feature type="transmembrane region" description="Helical" evidence="6">
    <location>
        <begin position="12"/>
        <end position="38"/>
    </location>
</feature>
<keyword evidence="3 6" id="KW-1133">Transmembrane helix</keyword>
<dbReference type="AlphaFoldDB" id="A0A427XVU2"/>
<dbReference type="SUPFAM" id="SSF103473">
    <property type="entry name" value="MFS general substrate transporter"/>
    <property type="match status" value="1"/>
</dbReference>
<evidence type="ECO:0000256" key="5">
    <source>
        <dbReference type="SAM" id="MobiDB-lite"/>
    </source>
</evidence>
<gene>
    <name evidence="7" type="ORF">EHS25_005917</name>
</gene>
<organism evidence="7 8">
    <name type="scientific">Saitozyma podzolica</name>
    <dbReference type="NCBI Taxonomy" id="1890683"/>
    <lineage>
        <taxon>Eukaryota</taxon>
        <taxon>Fungi</taxon>
        <taxon>Dikarya</taxon>
        <taxon>Basidiomycota</taxon>
        <taxon>Agaricomycotina</taxon>
        <taxon>Tremellomycetes</taxon>
        <taxon>Tremellales</taxon>
        <taxon>Trimorphomycetaceae</taxon>
        <taxon>Saitozyma</taxon>
    </lineage>
</organism>
<evidence type="ECO:0000256" key="6">
    <source>
        <dbReference type="SAM" id="Phobius"/>
    </source>
</evidence>
<dbReference type="InterPro" id="IPR005828">
    <property type="entry name" value="MFS_sugar_transport-like"/>
</dbReference>
<dbReference type="Gene3D" id="1.20.1250.20">
    <property type="entry name" value="MFS general substrate transporter like domains"/>
    <property type="match status" value="1"/>
</dbReference>
<feature type="region of interest" description="Disordered" evidence="5">
    <location>
        <begin position="143"/>
        <end position="193"/>
    </location>
</feature>
<evidence type="ECO:0000313" key="8">
    <source>
        <dbReference type="Proteomes" id="UP000279259"/>
    </source>
</evidence>
<keyword evidence="2 6" id="KW-0812">Transmembrane</keyword>
<dbReference type="InterPro" id="IPR036259">
    <property type="entry name" value="MFS_trans_sf"/>
</dbReference>
<evidence type="ECO:0000313" key="7">
    <source>
        <dbReference type="EMBL" id="RSH82927.1"/>
    </source>
</evidence>
<keyword evidence="8" id="KW-1185">Reference proteome</keyword>
<dbReference type="OrthoDB" id="6133115at2759"/>
<name>A0A427XVU2_9TREE</name>
<keyword evidence="4 6" id="KW-0472">Membrane</keyword>
<dbReference type="GO" id="GO:0022857">
    <property type="term" value="F:transmembrane transporter activity"/>
    <property type="evidence" value="ECO:0007669"/>
    <property type="project" value="InterPro"/>
</dbReference>
<comment type="caution">
    <text evidence="7">The sequence shown here is derived from an EMBL/GenBank/DDBJ whole genome shotgun (WGS) entry which is preliminary data.</text>
</comment>
<proteinExistence type="predicted"/>
<dbReference type="GO" id="GO:0016020">
    <property type="term" value="C:membrane"/>
    <property type="evidence" value="ECO:0007669"/>
    <property type="project" value="UniProtKB-SubCell"/>
</dbReference>